<sequence length="42" mass="4732">MPIWCYGGAMGFEQSQSGAVEEPWRMVTAKPIEVNLEQTRGF</sequence>
<name>A0A2N9II34_FAGSY</name>
<accession>A0A2N9II34</accession>
<proteinExistence type="predicted"/>
<organism evidence="1">
    <name type="scientific">Fagus sylvatica</name>
    <name type="common">Beechnut</name>
    <dbReference type="NCBI Taxonomy" id="28930"/>
    <lineage>
        <taxon>Eukaryota</taxon>
        <taxon>Viridiplantae</taxon>
        <taxon>Streptophyta</taxon>
        <taxon>Embryophyta</taxon>
        <taxon>Tracheophyta</taxon>
        <taxon>Spermatophyta</taxon>
        <taxon>Magnoliopsida</taxon>
        <taxon>eudicotyledons</taxon>
        <taxon>Gunneridae</taxon>
        <taxon>Pentapetalae</taxon>
        <taxon>rosids</taxon>
        <taxon>fabids</taxon>
        <taxon>Fagales</taxon>
        <taxon>Fagaceae</taxon>
        <taxon>Fagus</taxon>
    </lineage>
</organism>
<dbReference type="EMBL" id="OIVN01005724">
    <property type="protein sequence ID" value="SPD23770.1"/>
    <property type="molecule type" value="Genomic_DNA"/>
</dbReference>
<gene>
    <name evidence="1" type="ORF">FSB_LOCUS51652</name>
</gene>
<evidence type="ECO:0000313" key="1">
    <source>
        <dbReference type="EMBL" id="SPD23770.1"/>
    </source>
</evidence>
<dbReference type="AlphaFoldDB" id="A0A2N9II34"/>
<protein>
    <submittedName>
        <fullName evidence="1">Uncharacterized protein</fullName>
    </submittedName>
</protein>
<reference evidence="1" key="1">
    <citation type="submission" date="2018-02" db="EMBL/GenBank/DDBJ databases">
        <authorList>
            <person name="Cohen D.B."/>
            <person name="Kent A.D."/>
        </authorList>
    </citation>
    <scope>NUCLEOTIDE SEQUENCE</scope>
</reference>